<keyword evidence="7" id="KW-0479">Metal-binding</keyword>
<evidence type="ECO:0000259" key="22">
    <source>
        <dbReference type="SMART" id="SM00237"/>
    </source>
</evidence>
<dbReference type="InterPro" id="IPR038081">
    <property type="entry name" value="CalX-like_sf"/>
</dbReference>
<comment type="subcellular location">
    <subcellularLocation>
        <location evidence="2">Cell membrane</location>
        <topology evidence="2">Multi-pass membrane protein</topology>
    </subcellularLocation>
</comment>
<feature type="compositionally biased region" description="Acidic residues" evidence="20">
    <location>
        <begin position="504"/>
        <end position="513"/>
    </location>
</feature>
<dbReference type="PANTHER" id="PTHR11878">
    <property type="entry name" value="SODIUM/CALCIUM EXCHANGER"/>
    <property type="match status" value="1"/>
</dbReference>
<evidence type="ECO:0000256" key="1">
    <source>
        <dbReference type="ARBA" id="ARBA00001933"/>
    </source>
</evidence>
<evidence type="ECO:0000256" key="5">
    <source>
        <dbReference type="ARBA" id="ARBA00022475"/>
    </source>
</evidence>
<evidence type="ECO:0000256" key="14">
    <source>
        <dbReference type="ARBA" id="ARBA00023053"/>
    </source>
</evidence>
<evidence type="ECO:0000313" key="23">
    <source>
        <dbReference type="EMBL" id="OLP89080.1"/>
    </source>
</evidence>
<evidence type="ECO:0000256" key="16">
    <source>
        <dbReference type="ARBA" id="ARBA00023136"/>
    </source>
</evidence>
<dbReference type="PRINTS" id="PR01259">
    <property type="entry name" value="NACAEXCHNGR"/>
</dbReference>
<feature type="region of interest" description="Disordered" evidence="20">
    <location>
        <begin position="472"/>
        <end position="516"/>
    </location>
</feature>
<evidence type="ECO:0000256" key="6">
    <source>
        <dbReference type="ARBA" id="ARBA00022692"/>
    </source>
</evidence>
<comment type="similarity">
    <text evidence="3">Belongs to the Ca(2+):cation antiporter (CaCA) (TC 2.A.19) family. SLC8 subfamily.</text>
</comment>
<evidence type="ECO:0000256" key="19">
    <source>
        <dbReference type="ARBA" id="ARBA00033667"/>
    </source>
</evidence>
<dbReference type="Gene3D" id="2.60.40.2030">
    <property type="match status" value="2"/>
</dbReference>
<name>A0A1Q9D1L9_SYMMI</name>
<dbReference type="InterPro" id="IPR015422">
    <property type="entry name" value="PyrdxlP-dep_Trfase_small"/>
</dbReference>
<dbReference type="Pfam" id="PF03160">
    <property type="entry name" value="Calx-beta"/>
    <property type="match status" value="2"/>
</dbReference>
<evidence type="ECO:0000256" key="21">
    <source>
        <dbReference type="SAM" id="Phobius"/>
    </source>
</evidence>
<keyword evidence="16 21" id="KW-0472">Membrane</keyword>
<dbReference type="InterPro" id="IPR015424">
    <property type="entry name" value="PyrdxlP-dep_Trfase"/>
</dbReference>
<feature type="region of interest" description="Disordered" evidence="20">
    <location>
        <begin position="1053"/>
        <end position="1077"/>
    </location>
</feature>
<feature type="transmembrane region" description="Helical" evidence="21">
    <location>
        <begin position="812"/>
        <end position="832"/>
    </location>
</feature>
<keyword evidence="11" id="KW-0112">Calmodulin-binding</keyword>
<dbReference type="Gene3D" id="3.40.640.10">
    <property type="entry name" value="Type I PLP-dependent aspartate aminotransferase-like (Major domain)"/>
    <property type="match status" value="1"/>
</dbReference>
<keyword evidence="4" id="KW-0813">Transport</keyword>
<comment type="caution">
    <text evidence="23">The sequence shown here is derived from an EMBL/GenBank/DDBJ whole genome shotgun (WGS) entry which is preliminary data.</text>
</comment>
<reference evidence="23 24" key="1">
    <citation type="submission" date="2016-02" db="EMBL/GenBank/DDBJ databases">
        <title>Genome analysis of coral dinoflagellate symbionts highlights evolutionary adaptations to a symbiotic lifestyle.</title>
        <authorList>
            <person name="Aranda M."/>
            <person name="Li Y."/>
            <person name="Liew Y.J."/>
            <person name="Baumgarten S."/>
            <person name="Simakov O."/>
            <person name="Wilson M."/>
            <person name="Piel J."/>
            <person name="Ashoor H."/>
            <person name="Bougouffa S."/>
            <person name="Bajic V.B."/>
            <person name="Ryu T."/>
            <person name="Ravasi T."/>
            <person name="Bayer T."/>
            <person name="Micklem G."/>
            <person name="Kim H."/>
            <person name="Bhak J."/>
            <person name="Lajeunesse T.C."/>
            <person name="Voolstra C.R."/>
        </authorList>
    </citation>
    <scope>NUCLEOTIDE SEQUENCE [LARGE SCALE GENOMIC DNA]</scope>
    <source>
        <strain evidence="23 24">CCMP2467</strain>
    </source>
</reference>
<protein>
    <submittedName>
        <fullName evidence="23">Sodium/calcium exchanger 2</fullName>
    </submittedName>
</protein>
<feature type="compositionally biased region" description="Basic residues" evidence="20">
    <location>
        <begin position="485"/>
        <end position="497"/>
    </location>
</feature>
<keyword evidence="14" id="KW-0915">Sodium</keyword>
<dbReference type="GO" id="GO:0098703">
    <property type="term" value="P:calcium ion import across plasma membrane"/>
    <property type="evidence" value="ECO:0007669"/>
    <property type="project" value="TreeGrafter"/>
</dbReference>
<dbReference type="InterPro" id="IPR051171">
    <property type="entry name" value="CaCA"/>
</dbReference>
<dbReference type="InterPro" id="IPR044880">
    <property type="entry name" value="NCX_ion-bd_dom_sf"/>
</dbReference>
<dbReference type="EMBL" id="LSRX01000778">
    <property type="protein sequence ID" value="OLP89080.1"/>
    <property type="molecule type" value="Genomic_DNA"/>
</dbReference>
<evidence type="ECO:0000256" key="7">
    <source>
        <dbReference type="ARBA" id="ARBA00022723"/>
    </source>
</evidence>
<evidence type="ECO:0000256" key="8">
    <source>
        <dbReference type="ARBA" id="ARBA00022729"/>
    </source>
</evidence>
<dbReference type="Gene3D" id="1.20.1420.30">
    <property type="entry name" value="NCX, central ion-binding region"/>
    <property type="match status" value="1"/>
</dbReference>
<dbReference type="InterPro" id="IPR004837">
    <property type="entry name" value="NaCa_Exmemb"/>
</dbReference>
<accession>A0A1Q9D1L9</accession>
<feature type="region of interest" description="Disordered" evidence="20">
    <location>
        <begin position="1554"/>
        <end position="1582"/>
    </location>
</feature>
<comment type="cofactor">
    <cofactor evidence="1">
        <name>pyridoxal 5'-phosphate</name>
        <dbReference type="ChEBI" id="CHEBI:597326"/>
    </cofactor>
</comment>
<keyword evidence="8" id="KW-0732">Signal</keyword>
<evidence type="ECO:0000313" key="24">
    <source>
        <dbReference type="Proteomes" id="UP000186817"/>
    </source>
</evidence>
<keyword evidence="17" id="KW-0325">Glycoprotein</keyword>
<feature type="domain" description="Calx-beta" evidence="22">
    <location>
        <begin position="156"/>
        <end position="251"/>
    </location>
</feature>
<feature type="transmembrane region" description="Helical" evidence="21">
    <location>
        <begin position="12"/>
        <end position="28"/>
    </location>
</feature>
<feature type="transmembrane region" description="Helical" evidence="21">
    <location>
        <begin position="34"/>
        <end position="50"/>
    </location>
</feature>
<evidence type="ECO:0000256" key="12">
    <source>
        <dbReference type="ARBA" id="ARBA00022898"/>
    </source>
</evidence>
<feature type="transmembrane region" description="Helical" evidence="21">
    <location>
        <begin position="760"/>
        <end position="781"/>
    </location>
</feature>
<dbReference type="Gene3D" id="3.90.1150.10">
    <property type="entry name" value="Aspartate Aminotransferase, domain 1"/>
    <property type="match status" value="1"/>
</dbReference>
<dbReference type="InterPro" id="IPR000277">
    <property type="entry name" value="Cys/Met-Metab_PyrdxlP-dep_enz"/>
</dbReference>
<dbReference type="GO" id="GO:0007154">
    <property type="term" value="P:cell communication"/>
    <property type="evidence" value="ECO:0007669"/>
    <property type="project" value="InterPro"/>
</dbReference>
<dbReference type="Proteomes" id="UP000186817">
    <property type="component" value="Unassembled WGS sequence"/>
</dbReference>
<feature type="region of interest" description="Disordered" evidence="20">
    <location>
        <begin position="301"/>
        <end position="332"/>
    </location>
</feature>
<feature type="compositionally biased region" description="Low complexity" evidence="20">
    <location>
        <begin position="1053"/>
        <end position="1064"/>
    </location>
</feature>
<evidence type="ECO:0000256" key="11">
    <source>
        <dbReference type="ARBA" id="ARBA00022860"/>
    </source>
</evidence>
<dbReference type="OrthoDB" id="3512640at2759"/>
<evidence type="ECO:0000256" key="13">
    <source>
        <dbReference type="ARBA" id="ARBA00022989"/>
    </source>
</evidence>
<evidence type="ECO:0000256" key="2">
    <source>
        <dbReference type="ARBA" id="ARBA00004651"/>
    </source>
</evidence>
<keyword evidence="18" id="KW-0739">Sodium transport</keyword>
<dbReference type="Pfam" id="PF01053">
    <property type="entry name" value="Cys_Met_Meta_PP"/>
    <property type="match status" value="1"/>
</dbReference>
<dbReference type="GO" id="GO:0005432">
    <property type="term" value="F:calcium:sodium antiporter activity"/>
    <property type="evidence" value="ECO:0007669"/>
    <property type="project" value="InterPro"/>
</dbReference>
<dbReference type="GO" id="GO:0030170">
    <property type="term" value="F:pyridoxal phosphate binding"/>
    <property type="evidence" value="ECO:0007669"/>
    <property type="project" value="InterPro"/>
</dbReference>
<dbReference type="GO" id="GO:0046872">
    <property type="term" value="F:metal ion binding"/>
    <property type="evidence" value="ECO:0007669"/>
    <property type="project" value="UniProtKB-KW"/>
</dbReference>
<dbReference type="SUPFAM" id="SSF141072">
    <property type="entry name" value="CalX-like"/>
    <property type="match status" value="2"/>
</dbReference>
<organism evidence="23 24">
    <name type="scientific">Symbiodinium microadriaticum</name>
    <name type="common">Dinoflagellate</name>
    <name type="synonym">Zooxanthella microadriatica</name>
    <dbReference type="NCBI Taxonomy" id="2951"/>
    <lineage>
        <taxon>Eukaryota</taxon>
        <taxon>Sar</taxon>
        <taxon>Alveolata</taxon>
        <taxon>Dinophyceae</taxon>
        <taxon>Suessiales</taxon>
        <taxon>Symbiodiniaceae</taxon>
        <taxon>Symbiodinium</taxon>
    </lineage>
</organism>
<evidence type="ECO:0000256" key="9">
    <source>
        <dbReference type="ARBA" id="ARBA00022737"/>
    </source>
</evidence>
<dbReference type="GO" id="GO:0019346">
    <property type="term" value="P:transsulfuration"/>
    <property type="evidence" value="ECO:0007669"/>
    <property type="project" value="InterPro"/>
</dbReference>
<keyword evidence="10" id="KW-0106">Calcium</keyword>
<keyword evidence="5" id="KW-1003">Cell membrane</keyword>
<dbReference type="InterPro" id="IPR015421">
    <property type="entry name" value="PyrdxlP-dep_Trfase_major"/>
</dbReference>
<keyword evidence="12" id="KW-0663">Pyridoxal phosphate</keyword>
<comment type="catalytic activity">
    <reaction evidence="19">
        <text>Ca(2+)(in) + 3 Na(+)(out) = Ca(2+)(out) + 3 Na(+)(in)</text>
        <dbReference type="Rhea" id="RHEA:69955"/>
        <dbReference type="ChEBI" id="CHEBI:29101"/>
        <dbReference type="ChEBI" id="CHEBI:29108"/>
    </reaction>
</comment>
<keyword evidence="24" id="KW-1185">Reference proteome</keyword>
<dbReference type="PANTHER" id="PTHR11878:SF65">
    <property type="entry name" value="NA_CA-EXCHANGE PROTEIN, ISOFORM G"/>
    <property type="match status" value="1"/>
</dbReference>
<evidence type="ECO:0000256" key="15">
    <source>
        <dbReference type="ARBA" id="ARBA00023065"/>
    </source>
</evidence>
<evidence type="ECO:0000256" key="18">
    <source>
        <dbReference type="ARBA" id="ARBA00023201"/>
    </source>
</evidence>
<keyword evidence="15" id="KW-0406">Ion transport</keyword>
<dbReference type="GO" id="GO:0005886">
    <property type="term" value="C:plasma membrane"/>
    <property type="evidence" value="ECO:0007669"/>
    <property type="project" value="UniProtKB-SubCell"/>
</dbReference>
<keyword evidence="6 21" id="KW-0812">Transmembrane</keyword>
<keyword evidence="13 21" id="KW-1133">Transmembrane helix</keyword>
<evidence type="ECO:0000256" key="3">
    <source>
        <dbReference type="ARBA" id="ARBA00007489"/>
    </source>
</evidence>
<gene>
    <name evidence="23" type="primary">Slc8a2</name>
    <name evidence="23" type="ORF">AK812_SmicGene29495</name>
</gene>
<keyword evidence="9" id="KW-0677">Repeat</keyword>
<dbReference type="Pfam" id="PF01699">
    <property type="entry name" value="Na_Ca_ex"/>
    <property type="match status" value="1"/>
</dbReference>
<dbReference type="SUPFAM" id="SSF53383">
    <property type="entry name" value="PLP-dependent transferases"/>
    <property type="match status" value="1"/>
</dbReference>
<dbReference type="GO" id="GO:0005516">
    <property type="term" value="F:calmodulin binding"/>
    <property type="evidence" value="ECO:0007669"/>
    <property type="project" value="UniProtKB-KW"/>
</dbReference>
<feature type="domain" description="Calx-beta" evidence="22">
    <location>
        <begin position="573"/>
        <end position="664"/>
    </location>
</feature>
<proteinExistence type="inferred from homology"/>
<evidence type="ECO:0000256" key="4">
    <source>
        <dbReference type="ARBA" id="ARBA00022448"/>
    </source>
</evidence>
<dbReference type="InterPro" id="IPR003644">
    <property type="entry name" value="Calx_beta"/>
</dbReference>
<dbReference type="InterPro" id="IPR004836">
    <property type="entry name" value="Na_Ca_Ex"/>
</dbReference>
<feature type="compositionally biased region" description="Basic and acidic residues" evidence="20">
    <location>
        <begin position="311"/>
        <end position="332"/>
    </location>
</feature>
<evidence type="ECO:0000256" key="17">
    <source>
        <dbReference type="ARBA" id="ARBA00023180"/>
    </source>
</evidence>
<dbReference type="SMART" id="SM00237">
    <property type="entry name" value="Calx_beta"/>
    <property type="match status" value="2"/>
</dbReference>
<feature type="transmembrane region" description="Helical" evidence="21">
    <location>
        <begin position="787"/>
        <end position="805"/>
    </location>
</feature>
<evidence type="ECO:0000256" key="10">
    <source>
        <dbReference type="ARBA" id="ARBA00022837"/>
    </source>
</evidence>
<evidence type="ECO:0000256" key="20">
    <source>
        <dbReference type="SAM" id="MobiDB-lite"/>
    </source>
</evidence>
<sequence>MSSAFSSMSPSAYLWLLMILLVTSPNVVEIWEGVFTFLFFWILIAIAYMADRGYFGCRSAEDEEDEEAQQYRSRVISAELSAEDLAKIQSHLLQVHGHHLTDEELIKLIEAEQKAETPRVKDPGANLRKVAPMDAEEAPAAKIAGQGDSVTPPKGAAPALQHTGFGFAYDQIGIVDSQRTVAVKVQRTGNVNTEASVKYQTRPGRAQKDEDFTHIEGTLTFAPGESEKAVSVTVTNSVAFESNEEFYFDLIDEKNNATLAAAMLVILSNEDPGVVRFQEEEVTTVEEFQVMCGALAVGRQTTAGGQATPPSDEHEASLDDRDPKRSDAASSRREYERRVRRLFEASTAIDEFYRAQKLMERLTGVERLLSHLWQELEPLEYLRIFSTPADFYKNFRRSPGQEHIAYGMEFRTHLKRLEEIGATEGFTKAYWFIEKAVLSGDLRKQIVAAAGGECEYRKLRKALMAIVPRVNKEEDASGRPSPGNRHWKTRNHPHPRQVHATTDDTADDSEKDEMEAAKKRAQIEKARGFTRSEFQEAHGKTVFGHWHGVIEEQLSESVNGIRDDFFAPDSVYVTTEVFEDHKVGEETNHEEKVLEVTVLRRHGAAGKVACAWRTEDNTAKAGTHYAAGNGVLEFEHGQMVAKLPLTVLPAGRYQLSSTVRIVLSSITGGAKFDASTEGGRDLCMATVVIQPDPAVQERILRIHSALAVNWTKAHTAKSNWTAWKEQIINAVKLTEDDEEEEEDGQEQSAPAEKRRGCMQYINMALTAVLGVPWKIFFSVIPPPGFCDGWLCFFCSLGGIGLLTAIVGDLAALLGCVLDIGSAITAITLVALGTSLPDTFASRQAAVQDPTADASVGNVTGSNSVNVFLGLGMPWTLGALFWTIGGADATWNERFQDKDFIVGTSWAGGDDEKLVFSQPRARGQRYPLYSRTWNRSREDLETAVMQLYGLDSRTNHALILPSGMGAIGALISSVAAGLAGETWTLVHGDELYCEGQAPAVDRRSYRRLDRIFVSPPAPLRLAVDMASRPSSPGADADAFAAFVAMAGIDLSVGTSTSPSSPTASPLEDTPVAGVGGNAGQPEMGGPIASPENVPGPSSIVLWGASARLRLPTWGVPTDGAIFITSFLAEQLEAIATAIRTLSPEDRDRLDRACLAAVEQPLVDREAAAAVGLTSVDIYLLERARSDMAPETLDVIPAGQAKPPKAPPPAFVPQEGLAALPLPFPERDIAFLGNPMPPVPKKILAAVKKCPPVFDGMGVPVHGSLVQPSPPPKVARTVRYVSETQGKKMSTCTVDIREHSRLRSLFAEKGAAIRLFHFESCTNPSGQLMDNTWLSGALFNPFEHGADIVVESMTKYVSAGRCIGGFVAGASSLMAPVLSWIKAFGVFVGADHCEIFSQGLQTINRRMTATSATAEALAAYLEAHPAVNRVMYPMLSSHPTYHLARLYLTRGGPGCIWFHVSASKKTVMSVLTRSDGPGCGGPECKTSFGAASSRVDPWPQPAPSDACDWPRARAAQGLPGTWIRLAVGHAEALEKTKTAVEVLLAQLCPMATATSTAATQSSKEDRQEDALQPEAHSMRWKRRS</sequence>